<feature type="transmembrane region" description="Helical" evidence="9">
    <location>
        <begin position="89"/>
        <end position="112"/>
    </location>
</feature>
<keyword evidence="4 7" id="KW-0812">Transmembrane</keyword>
<comment type="subcellular location">
    <subcellularLocation>
        <location evidence="1">Membrane</location>
        <topology evidence="1">Multi-pass membrane protein</topology>
    </subcellularLocation>
    <subcellularLocation>
        <location evidence="7">Mitochondrion inner membrane</location>
        <topology evidence="7">Multi-pass membrane protein</topology>
    </subcellularLocation>
</comment>
<dbReference type="EC" id="7.1.1.2" evidence="8"/>
<dbReference type="GO" id="GO:0003954">
    <property type="term" value="F:NADH dehydrogenase activity"/>
    <property type="evidence" value="ECO:0007669"/>
    <property type="project" value="TreeGrafter"/>
</dbReference>
<keyword evidence="8 10" id="KW-0496">Mitochondrion</keyword>
<reference evidence="10" key="1">
    <citation type="submission" date="2016-04" db="EMBL/GenBank/DDBJ databases">
        <title>Mitochondrial genome of the christmas tree worm Spirobranchus giganteus (Annelida: Serpulidae) reveals complete different aspects within mitochondrial Annelida evolution.</title>
        <authorList>
            <person name="Seixas V.C."/>
            <person name="Russo C.A.M."/>
            <person name="Paiva P.C."/>
        </authorList>
    </citation>
    <scope>NUCLEOTIDE SEQUENCE</scope>
</reference>
<dbReference type="GO" id="GO:0005743">
    <property type="term" value="C:mitochondrial inner membrane"/>
    <property type="evidence" value="ECO:0007669"/>
    <property type="project" value="UniProtKB-SubCell"/>
</dbReference>
<protein>
    <recommendedName>
        <fullName evidence="3 8">NADH-ubiquinone oxidoreductase chain 1</fullName>
        <ecNumber evidence="8">7.1.1.2</ecNumber>
    </recommendedName>
</protein>
<evidence type="ECO:0000256" key="5">
    <source>
        <dbReference type="ARBA" id="ARBA00022989"/>
    </source>
</evidence>
<keyword evidence="7" id="KW-0520">NAD</keyword>
<dbReference type="GO" id="GO:0009060">
    <property type="term" value="P:aerobic respiration"/>
    <property type="evidence" value="ECO:0007669"/>
    <property type="project" value="TreeGrafter"/>
</dbReference>
<feature type="transmembrane region" description="Helical" evidence="9">
    <location>
        <begin position="58"/>
        <end position="77"/>
    </location>
</feature>
<dbReference type="InterPro" id="IPR001694">
    <property type="entry name" value="NADH_UbQ_OxRdtase_su1/FPO"/>
</dbReference>
<keyword evidence="6 9" id="KW-0472">Membrane</keyword>
<geneLocation type="mitochondrion" evidence="10"/>
<dbReference type="GO" id="GO:0008137">
    <property type="term" value="F:NADH dehydrogenase (ubiquinone) activity"/>
    <property type="evidence" value="ECO:0007669"/>
    <property type="project" value="UniProtKB-EC"/>
</dbReference>
<accession>A0A1I9WKC1</accession>
<dbReference type="RefSeq" id="YP_009327464.1">
    <property type="nucleotide sequence ID" value="NC_032055.1"/>
</dbReference>
<feature type="transmembrane region" description="Helical" evidence="9">
    <location>
        <begin position="236"/>
        <end position="258"/>
    </location>
</feature>
<evidence type="ECO:0000256" key="8">
    <source>
        <dbReference type="RuleBase" id="RU000473"/>
    </source>
</evidence>
<evidence type="ECO:0000256" key="3">
    <source>
        <dbReference type="ARBA" id="ARBA00021009"/>
    </source>
</evidence>
<dbReference type="AlphaFoldDB" id="A0A1I9WKC1"/>
<proteinExistence type="inferred from homology"/>
<evidence type="ECO:0000256" key="6">
    <source>
        <dbReference type="ARBA" id="ARBA00023136"/>
    </source>
</evidence>
<evidence type="ECO:0000313" key="10">
    <source>
        <dbReference type="EMBL" id="APA32616.1"/>
    </source>
</evidence>
<dbReference type="PROSITE" id="PS00668">
    <property type="entry name" value="COMPLEX1_ND1_2"/>
    <property type="match status" value="1"/>
</dbReference>
<dbReference type="EMBL" id="KX156257">
    <property type="protein sequence ID" value="APA32616.1"/>
    <property type="molecule type" value="Genomic_DNA"/>
</dbReference>
<feature type="transmembrane region" description="Helical" evidence="9">
    <location>
        <begin position="205"/>
        <end position="224"/>
    </location>
</feature>
<comment type="catalytic activity">
    <reaction evidence="8">
        <text>a ubiquinone + NADH + 5 H(+)(in) = a ubiquinol + NAD(+) + 4 H(+)(out)</text>
        <dbReference type="Rhea" id="RHEA:29091"/>
        <dbReference type="Rhea" id="RHEA-COMP:9565"/>
        <dbReference type="Rhea" id="RHEA-COMP:9566"/>
        <dbReference type="ChEBI" id="CHEBI:15378"/>
        <dbReference type="ChEBI" id="CHEBI:16389"/>
        <dbReference type="ChEBI" id="CHEBI:17976"/>
        <dbReference type="ChEBI" id="CHEBI:57540"/>
        <dbReference type="ChEBI" id="CHEBI:57945"/>
        <dbReference type="EC" id="7.1.1.2"/>
    </reaction>
</comment>
<keyword evidence="8" id="KW-0830">Ubiquinone</keyword>
<evidence type="ECO:0000256" key="9">
    <source>
        <dbReference type="SAM" id="Phobius"/>
    </source>
</evidence>
<evidence type="ECO:0000256" key="4">
    <source>
        <dbReference type="ARBA" id="ARBA00022692"/>
    </source>
</evidence>
<evidence type="ECO:0000256" key="2">
    <source>
        <dbReference type="ARBA" id="ARBA00010535"/>
    </source>
</evidence>
<dbReference type="GeneID" id="30512748"/>
<dbReference type="CTD" id="4535"/>
<gene>
    <name evidence="10" type="primary">ND1</name>
</gene>
<evidence type="ECO:0000256" key="7">
    <source>
        <dbReference type="RuleBase" id="RU000471"/>
    </source>
</evidence>
<dbReference type="PANTHER" id="PTHR11432:SF3">
    <property type="entry name" value="NADH-UBIQUINONE OXIDOREDUCTASE CHAIN 1"/>
    <property type="match status" value="1"/>
</dbReference>
<sequence length="292" mass="33242">MLVATAYCTLLERKLLAGAQRRKGPNKVSWKGAAQPLADALKLLNKERVVPSRATKSVFLWAPGFALCASLSSWFVWPHWDEAVYCFSFVVPVYFCLTSLHVFGVVLAGWASNSMYAMLGTLRAIAQTISYELPLVLIVLGLCFQVKTFSFLDFSVVGGYGMNFLWLDLPLFYVWTILSVAELHRAPFDLPEAESELVSGYNTDYGAVGFILLFISEYANVVFVGQMMSILWLHSFWWFLKVIFGCLFSGFVLLLRAVFPRVRYNSLMEVCWKGFLPFTIVWFLFLFLLNWV</sequence>
<feature type="transmembrane region" description="Helical" evidence="9">
    <location>
        <begin position="270"/>
        <end position="289"/>
    </location>
</feature>
<comment type="similarity">
    <text evidence="2 7">Belongs to the complex I subunit 1 family.</text>
</comment>
<name>A0A1I9WKC1_9ANNE</name>
<dbReference type="InterPro" id="IPR018086">
    <property type="entry name" value="NADH_UbQ_OxRdtase_su1_CS"/>
</dbReference>
<keyword evidence="5 9" id="KW-1133">Transmembrane helix</keyword>
<evidence type="ECO:0000256" key="1">
    <source>
        <dbReference type="ARBA" id="ARBA00004141"/>
    </source>
</evidence>
<feature type="transmembrane region" description="Helical" evidence="9">
    <location>
        <begin position="164"/>
        <end position="184"/>
    </location>
</feature>
<organism evidence="10">
    <name type="scientific">Spirobranchus giganteus</name>
    <dbReference type="NCBI Taxonomy" id="1914524"/>
    <lineage>
        <taxon>Eukaryota</taxon>
        <taxon>Metazoa</taxon>
        <taxon>Spiralia</taxon>
        <taxon>Lophotrochozoa</taxon>
        <taxon>Annelida</taxon>
        <taxon>Polychaeta</taxon>
        <taxon>Sedentaria</taxon>
        <taxon>Canalipalpata</taxon>
        <taxon>Sabellida</taxon>
        <taxon>Serpulidae</taxon>
        <taxon>Spirobranchus</taxon>
    </lineage>
</organism>
<dbReference type="PANTHER" id="PTHR11432">
    <property type="entry name" value="NADH DEHYDROGENASE SUBUNIT 1"/>
    <property type="match status" value="1"/>
</dbReference>
<dbReference type="PROSITE" id="PS00667">
    <property type="entry name" value="COMPLEX1_ND1_1"/>
    <property type="match status" value="1"/>
</dbReference>
<dbReference type="Pfam" id="PF00146">
    <property type="entry name" value="NADHdh"/>
    <property type="match status" value="1"/>
</dbReference>